<evidence type="ECO:0000313" key="1">
    <source>
        <dbReference type="EMBL" id="KAJ9651885.1"/>
    </source>
</evidence>
<accession>A0ACC2ZW92</accession>
<sequence length="366" mass="40870">MAESRLFKPWKIGNIELKHRIVMPGISRMRATDDHVPTEMMMTYYGQRASVPGTLVITEGNIVSSAHSGYTNAPGIWSREQIAAWRMITDEVHRRGSFIFCQLMGMGRMANPQEAEREAFTIVGPSAIPWTEGAPVPKPMTIEEIKQAVQDFATAAENAVEAGFDSVEILAGNGMLVEQFIQDVSNQRDDDYGGSVENRSRFANEILQALVNAVGAERVAIRLSPWTKFLGMGMEDPIAQYSNVIIKAQKLKIAYLHLIESRVKGGDDFISTDRLDFAYDLWNGQTIVAGGYTAAAAREIVDVKFPEKEIAVAFGRQFIANPDLVYRIKEGLELNSYDRDTFYALKSPKGYIDYPFSKEYLATVKE</sequence>
<dbReference type="EMBL" id="JAPDRQ010000230">
    <property type="protein sequence ID" value="KAJ9651885.1"/>
    <property type="molecule type" value="Genomic_DNA"/>
</dbReference>
<reference evidence="1" key="1">
    <citation type="submission" date="2022-10" db="EMBL/GenBank/DDBJ databases">
        <title>Culturing micro-colonial fungi from biological soil crusts in the Mojave desert and describing Neophaeococcomyces mojavensis, and introducing the new genera and species Taxawa tesnikishii.</title>
        <authorList>
            <person name="Kurbessoian T."/>
            <person name="Stajich J.E."/>
        </authorList>
    </citation>
    <scope>NUCLEOTIDE SEQUENCE</scope>
    <source>
        <strain evidence="1">JES_112</strain>
    </source>
</reference>
<organism evidence="1 2">
    <name type="scientific">Neophaeococcomyces mojaviensis</name>
    <dbReference type="NCBI Taxonomy" id="3383035"/>
    <lineage>
        <taxon>Eukaryota</taxon>
        <taxon>Fungi</taxon>
        <taxon>Dikarya</taxon>
        <taxon>Ascomycota</taxon>
        <taxon>Pezizomycotina</taxon>
        <taxon>Eurotiomycetes</taxon>
        <taxon>Chaetothyriomycetidae</taxon>
        <taxon>Chaetothyriales</taxon>
        <taxon>Chaetothyriales incertae sedis</taxon>
        <taxon>Neophaeococcomyces</taxon>
    </lineage>
</organism>
<keyword evidence="2" id="KW-1185">Reference proteome</keyword>
<dbReference type="Proteomes" id="UP001172386">
    <property type="component" value="Unassembled WGS sequence"/>
</dbReference>
<name>A0ACC2ZW92_9EURO</name>
<protein>
    <submittedName>
        <fullName evidence="1">Uncharacterized protein</fullName>
    </submittedName>
</protein>
<gene>
    <name evidence="1" type="ORF">H2198_008849</name>
</gene>
<proteinExistence type="predicted"/>
<comment type="caution">
    <text evidence="1">The sequence shown here is derived from an EMBL/GenBank/DDBJ whole genome shotgun (WGS) entry which is preliminary data.</text>
</comment>
<evidence type="ECO:0000313" key="2">
    <source>
        <dbReference type="Proteomes" id="UP001172386"/>
    </source>
</evidence>